<evidence type="ECO:0000259" key="2">
    <source>
        <dbReference type="Pfam" id="PF03432"/>
    </source>
</evidence>
<feature type="domain" description="MobA/VirD2-like nuclease" evidence="2">
    <location>
        <begin position="74"/>
        <end position="183"/>
    </location>
</feature>
<evidence type="ECO:0000256" key="1">
    <source>
        <dbReference type="SAM" id="Coils"/>
    </source>
</evidence>
<evidence type="ECO:0000313" key="6">
    <source>
        <dbReference type="Proteomes" id="UP000070960"/>
    </source>
</evidence>
<evidence type="ECO:0000259" key="4">
    <source>
        <dbReference type="Pfam" id="PF20874"/>
    </source>
</evidence>
<keyword evidence="1" id="KW-0175">Coiled coil</keyword>
<protein>
    <submittedName>
        <fullName evidence="5">Putative truncated relaxase</fullName>
    </submittedName>
</protein>
<evidence type="ECO:0000259" key="3">
    <source>
        <dbReference type="Pfam" id="PF11083"/>
    </source>
</evidence>
<feature type="domain" description="Group II intron-interrupted relaxase LtrB C-terminal" evidence="3">
    <location>
        <begin position="407"/>
        <end position="529"/>
    </location>
</feature>
<dbReference type="EMBL" id="FIIE01000008">
    <property type="protein sequence ID" value="CYV70593.1"/>
    <property type="molecule type" value="Genomic_DNA"/>
</dbReference>
<gene>
    <name evidence="5" type="ORF">ERS132442_01094</name>
</gene>
<organism evidence="5 6">
    <name type="scientific">Streptococcus suis</name>
    <dbReference type="NCBI Taxonomy" id="1307"/>
    <lineage>
        <taxon>Bacteria</taxon>
        <taxon>Bacillati</taxon>
        <taxon>Bacillota</taxon>
        <taxon>Bacilli</taxon>
        <taxon>Lactobacillales</taxon>
        <taxon>Streptococcaceae</taxon>
        <taxon>Streptococcus</taxon>
    </lineage>
</organism>
<dbReference type="Pfam" id="PF20874">
    <property type="entry name" value="Relaxase_M"/>
    <property type="match status" value="1"/>
</dbReference>
<reference evidence="5 6" key="1">
    <citation type="submission" date="2016-02" db="EMBL/GenBank/DDBJ databases">
        <authorList>
            <consortium name="Pathogen Informatics"/>
        </authorList>
    </citation>
    <scope>NUCLEOTIDE SEQUENCE [LARGE SCALE GENOMIC DNA]</scope>
    <source>
        <strain evidence="5 6">LSS80</strain>
    </source>
</reference>
<dbReference type="Pfam" id="PF03432">
    <property type="entry name" value="Relaxase"/>
    <property type="match status" value="1"/>
</dbReference>
<dbReference type="AlphaFoldDB" id="A0A0Z8KE32"/>
<sequence length="542" mass="62823">MVVIKVAQIKGGDHLKRSLDYITNDAKTLTTVETTGNLENFTIRLDGASPTLQLVSGHDVFDATNAFDDFWLTKFMAEQKSENPNTSDLTNSNRVHAHHLIQSFSPDDNLTPEQVHEIGRKTALEFTGGDYQFVIATHMDRGHLHNHIIFNTTNQVTLKKFRWQKKTRNNLMQISDKIADTYGAKILNPTLRNSHKQYSAWRKTNVFKVEIKNRLEFLLKHSINLDDFKEKAKALDLNVDFSGKFVKYRLLDEYGGQLQERNTRDDSLSKRRKYSLEEIEKRLKLNQVTFNLDEIKNRYDEDQAERSEDFEMKLEVESWQVKEETNRGIYFDMEFGVNQVGTILIPARQVDKLENGNYDIFIKKSDFFYFINPDNSQNNRFMKGSIVINQLAKDSGELAIRKNANISKMDSLIKEFEFLSAHQVLTGTQFEALQSRFEAQLAETQKELSKLDNRISDLNKITASLIAYQNQTPQADRAEEVLAAFQIDKLTSPAPLKKQLQELQVERGALHEHLDLVIKNFTDYKEIQEKVAKREQEEKRKL</sequence>
<dbReference type="InterPro" id="IPR048299">
    <property type="entry name" value="LtrB_central"/>
</dbReference>
<dbReference type="RefSeq" id="WP_044763734.1">
    <property type="nucleotide sequence ID" value="NZ_CECW01000008.1"/>
</dbReference>
<feature type="domain" description="Group II intron-interrupted relaxase LtrB central" evidence="4">
    <location>
        <begin position="310"/>
        <end position="392"/>
    </location>
</feature>
<dbReference type="InterPro" id="IPR005094">
    <property type="entry name" value="Endonuclease_MobA/VirD2"/>
</dbReference>
<dbReference type="InterPro" id="IPR021112">
    <property type="entry name" value="LtrB_C"/>
</dbReference>
<dbReference type="Proteomes" id="UP000070960">
    <property type="component" value="Unassembled WGS sequence"/>
</dbReference>
<proteinExistence type="predicted"/>
<feature type="coiled-coil region" evidence="1">
    <location>
        <begin position="434"/>
        <end position="461"/>
    </location>
</feature>
<accession>A0A0Z8KE32</accession>
<name>A0A0Z8KE32_STRSU</name>
<dbReference type="Pfam" id="PF11083">
    <property type="entry name" value="Relaxase_C"/>
    <property type="match status" value="1"/>
</dbReference>
<evidence type="ECO:0000313" key="5">
    <source>
        <dbReference type="EMBL" id="CYV70593.1"/>
    </source>
</evidence>